<keyword evidence="4" id="KW-0238">DNA-binding</keyword>
<dbReference type="PANTHER" id="PTHR36206">
    <property type="entry name" value="ASPERCRYPTIN BIOSYNTHESIS CLUSTER-SPECIFIC TRANSCRIPTION REGULATOR ATNN-RELATED"/>
    <property type="match status" value="1"/>
</dbReference>
<proteinExistence type="predicted"/>
<reference evidence="8 9" key="1">
    <citation type="submission" date="2018-05" db="EMBL/GenBank/DDBJ databases">
        <title>Genome sequencing and assembly of the regulated plant pathogen Lachnellula willkommii and related sister species for the development of diagnostic species identification markers.</title>
        <authorList>
            <person name="Giroux E."/>
            <person name="Bilodeau G."/>
        </authorList>
    </citation>
    <scope>NUCLEOTIDE SEQUENCE [LARGE SCALE GENOMIC DNA]</scope>
    <source>
        <strain evidence="8 9">CBS 160.35</strain>
    </source>
</reference>
<evidence type="ECO:0000259" key="7">
    <source>
        <dbReference type="Pfam" id="PF00172"/>
    </source>
</evidence>
<dbReference type="InterPro" id="IPR021858">
    <property type="entry name" value="Fun_TF"/>
</dbReference>
<dbReference type="InterPro" id="IPR036864">
    <property type="entry name" value="Zn2-C6_fun-type_DNA-bd_sf"/>
</dbReference>
<comment type="caution">
    <text evidence="8">The sequence shown here is derived from an EMBL/GenBank/DDBJ whole genome shotgun (WGS) entry which is preliminary data.</text>
</comment>
<keyword evidence="1" id="KW-0479">Metal-binding</keyword>
<evidence type="ECO:0000256" key="3">
    <source>
        <dbReference type="ARBA" id="ARBA00023015"/>
    </source>
</evidence>
<dbReference type="Pfam" id="PF11951">
    <property type="entry name" value="Fungal_trans_2"/>
    <property type="match status" value="1"/>
</dbReference>
<keyword evidence="9" id="KW-1185">Reference proteome</keyword>
<keyword evidence="2" id="KW-0862">Zinc</keyword>
<dbReference type="InterPro" id="IPR052360">
    <property type="entry name" value="Transcr_Regulatory_Proteins"/>
</dbReference>
<dbReference type="GO" id="GO:0000981">
    <property type="term" value="F:DNA-binding transcription factor activity, RNA polymerase II-specific"/>
    <property type="evidence" value="ECO:0007669"/>
    <property type="project" value="InterPro"/>
</dbReference>
<dbReference type="GO" id="GO:0008270">
    <property type="term" value="F:zinc ion binding"/>
    <property type="evidence" value="ECO:0007669"/>
    <property type="project" value="InterPro"/>
</dbReference>
<protein>
    <submittedName>
        <fullName evidence="8">Putative transcriptional regulatory protein</fullName>
    </submittedName>
</protein>
<dbReference type="OrthoDB" id="2593732at2759"/>
<evidence type="ECO:0000313" key="8">
    <source>
        <dbReference type="EMBL" id="TVY43149.1"/>
    </source>
</evidence>
<dbReference type="GO" id="GO:0003677">
    <property type="term" value="F:DNA binding"/>
    <property type="evidence" value="ECO:0007669"/>
    <property type="project" value="UniProtKB-KW"/>
</dbReference>
<keyword evidence="6" id="KW-0539">Nucleus</keyword>
<dbReference type="EMBL" id="QGMI01000293">
    <property type="protein sequence ID" value="TVY43149.1"/>
    <property type="molecule type" value="Genomic_DNA"/>
</dbReference>
<feature type="non-terminal residue" evidence="8">
    <location>
        <position position="1"/>
    </location>
</feature>
<keyword evidence="5" id="KW-0804">Transcription</keyword>
<dbReference type="AlphaFoldDB" id="A0A8H8RYH8"/>
<name>A0A8H8RYH8_9HELO</name>
<evidence type="ECO:0000256" key="1">
    <source>
        <dbReference type="ARBA" id="ARBA00022723"/>
    </source>
</evidence>
<dbReference type="CDD" id="cd00067">
    <property type="entry name" value="GAL4"/>
    <property type="match status" value="1"/>
</dbReference>
<dbReference type="InterPro" id="IPR001138">
    <property type="entry name" value="Zn2Cys6_DnaBD"/>
</dbReference>
<organism evidence="8 9">
    <name type="scientific">Lachnellula occidentalis</name>
    <dbReference type="NCBI Taxonomy" id="215460"/>
    <lineage>
        <taxon>Eukaryota</taxon>
        <taxon>Fungi</taxon>
        <taxon>Dikarya</taxon>
        <taxon>Ascomycota</taxon>
        <taxon>Pezizomycotina</taxon>
        <taxon>Leotiomycetes</taxon>
        <taxon>Helotiales</taxon>
        <taxon>Lachnaceae</taxon>
        <taxon>Lachnellula</taxon>
    </lineage>
</organism>
<evidence type="ECO:0000313" key="9">
    <source>
        <dbReference type="Proteomes" id="UP000443090"/>
    </source>
</evidence>
<accession>A0A8H8RYH8</accession>
<evidence type="ECO:0000256" key="6">
    <source>
        <dbReference type="ARBA" id="ARBA00023242"/>
    </source>
</evidence>
<dbReference type="Pfam" id="PF00172">
    <property type="entry name" value="Zn_clus"/>
    <property type="match status" value="1"/>
</dbReference>
<dbReference type="SUPFAM" id="SSF57701">
    <property type="entry name" value="Zn2/Cys6 DNA-binding domain"/>
    <property type="match status" value="1"/>
</dbReference>
<gene>
    <name evidence="8" type="ORF">LOCC1_G004636</name>
</gene>
<evidence type="ECO:0000256" key="5">
    <source>
        <dbReference type="ARBA" id="ARBA00023163"/>
    </source>
</evidence>
<sequence>SLLYVCVYVYPSISMATDVLAQVWKPKRVFKPKTRSGCGICRCLSTSPVSVVSNKAMYRKRRIKCDEEKPSCCHCLRSGWRCDGYSHIQPEATTSPQSDTLVSVSSPQTSSPVSSISVHLEGTARQRRSFSFFLEFTAPHLCAPEALTDEFWKTLLLRTAHHEPVVKHAVIALGALHEAFEKGGFDGGDKDFAVSQYIRSLELMVKPELKKRNKISVDVALITCVLFVCFEILRGNHLSALSHIDGGAKILKEHQDGGCPSSPNNNKALTASSTPYVPVQRLYYHITPSLQLPTRFTSLDEAVAALSDVGTSIIYALQAMTGPDISLLKLAPFGPQTKLSLSLITSSALLRLKLWDQAFARLDTSPYDEDALHALKLKRTFTFMCLSIDTSQLANEDQWDNFKPQFEIIMKHAEAMLTTPDSKPKRLFMLDGRALTPLFFLATKCRCPILRRRASPC</sequence>
<keyword evidence="3" id="KW-0805">Transcription regulation</keyword>
<dbReference type="Gene3D" id="4.10.240.10">
    <property type="entry name" value="Zn(2)-C6 fungal-type DNA-binding domain"/>
    <property type="match status" value="1"/>
</dbReference>
<dbReference type="Proteomes" id="UP000443090">
    <property type="component" value="Unassembled WGS sequence"/>
</dbReference>
<dbReference type="PANTHER" id="PTHR36206:SF12">
    <property type="entry name" value="ASPERCRYPTIN BIOSYNTHESIS CLUSTER-SPECIFIC TRANSCRIPTION REGULATOR ATNN-RELATED"/>
    <property type="match status" value="1"/>
</dbReference>
<evidence type="ECO:0000256" key="4">
    <source>
        <dbReference type="ARBA" id="ARBA00023125"/>
    </source>
</evidence>
<feature type="domain" description="Zn(2)-C6 fungal-type" evidence="7">
    <location>
        <begin position="59"/>
        <end position="87"/>
    </location>
</feature>
<evidence type="ECO:0000256" key="2">
    <source>
        <dbReference type="ARBA" id="ARBA00022833"/>
    </source>
</evidence>